<evidence type="ECO:0000256" key="6">
    <source>
        <dbReference type="HAMAP-Rule" id="MF_01251"/>
    </source>
</evidence>
<dbReference type="AlphaFoldDB" id="A0A3Q9IQ78"/>
<feature type="binding site" evidence="6">
    <location>
        <position position="323"/>
    </location>
    <ligand>
        <name>[4Fe-4S] cluster</name>
        <dbReference type="ChEBI" id="CHEBI:49883"/>
        <note>4Fe-4S-S-AdoMet</note>
    </ligand>
</feature>
<evidence type="ECO:0000256" key="4">
    <source>
        <dbReference type="ARBA" id="ARBA00023004"/>
    </source>
</evidence>
<dbReference type="InterPro" id="IPR007197">
    <property type="entry name" value="rSAM"/>
</dbReference>
<accession>A0A3Q9IQ78</accession>
<dbReference type="InterPro" id="IPR020612">
    <property type="entry name" value="Methylthiotransferase_CS"/>
</dbReference>
<gene>
    <name evidence="8" type="ORF">D8S85_02465</name>
</gene>
<dbReference type="GO" id="GO:0005506">
    <property type="term" value="F:iron ion binding"/>
    <property type="evidence" value="ECO:0007669"/>
    <property type="project" value="UniProtKB-UniRule"/>
</dbReference>
<dbReference type="KEGG" id="buy:D8S85_02465"/>
<keyword evidence="9" id="KW-1185">Reference proteome</keyword>
<dbReference type="InterPro" id="IPR058240">
    <property type="entry name" value="rSAM_sf"/>
</dbReference>
<keyword evidence="3 6" id="KW-0479">Metal-binding</keyword>
<dbReference type="Pfam" id="PF11842">
    <property type="entry name" value="DUF3362"/>
    <property type="match status" value="1"/>
</dbReference>
<dbReference type="Pfam" id="PF08497">
    <property type="entry name" value="Radical_SAM_N"/>
    <property type="match status" value="1"/>
</dbReference>
<keyword evidence="2 6" id="KW-0949">S-adenosyl-L-methionine</keyword>
<dbReference type="Gene3D" id="3.80.30.20">
    <property type="entry name" value="tm_1862 like domain"/>
    <property type="match status" value="1"/>
</dbReference>
<evidence type="ECO:0000256" key="2">
    <source>
        <dbReference type="ARBA" id="ARBA00022691"/>
    </source>
</evidence>
<dbReference type="InterPro" id="IPR024560">
    <property type="entry name" value="UPF0313_C"/>
</dbReference>
<dbReference type="PANTHER" id="PTHR32331:SF0">
    <property type="entry name" value="UPF0313 PROTEIN YGIQ"/>
    <property type="match status" value="1"/>
</dbReference>
<dbReference type="RefSeq" id="WP_106624643.1">
    <property type="nucleotide sequence ID" value="NZ_CP032819.1"/>
</dbReference>
<evidence type="ECO:0000259" key="7">
    <source>
        <dbReference type="PROSITE" id="PS51918"/>
    </source>
</evidence>
<evidence type="ECO:0000313" key="9">
    <source>
        <dbReference type="Proteomes" id="UP000270673"/>
    </source>
</evidence>
<proteinExistence type="inferred from homology"/>
<dbReference type="InterPro" id="IPR023404">
    <property type="entry name" value="rSAM_horseshoe"/>
</dbReference>
<evidence type="ECO:0000256" key="3">
    <source>
        <dbReference type="ARBA" id="ARBA00022723"/>
    </source>
</evidence>
<reference evidence="8 9" key="1">
    <citation type="submission" date="2018-10" db="EMBL/GenBank/DDBJ databases">
        <title>Butyricimonas faecalis sp. nov., isolated from human faeces and emended description of the genus Butyricimonas.</title>
        <authorList>
            <person name="Le Roy T."/>
            <person name="Van der Smissen P."/>
            <person name="Paquot A."/>
            <person name="Delzenne N."/>
            <person name="Muccioli G."/>
            <person name="Collet J.-F."/>
            <person name="Cani P.D."/>
        </authorList>
    </citation>
    <scope>NUCLEOTIDE SEQUENCE [LARGE SCALE GENOMIC DNA]</scope>
    <source>
        <strain evidence="8 9">H184</strain>
    </source>
</reference>
<keyword evidence="4 6" id="KW-0408">Iron</keyword>
<sequence length="614" mass="70752">MDYNIQQWLPTTKKEVEQRGWKSIDVILFTGDAYVDHPSFGGAVIGRLLESLGLNVAIVPQPNWQDDLRDFKKLGKPNLFFGISPGCMDSMVNHYTAAKRRRSDDAYTPGNRSGARPDMPTIVYTKILKELFPDTPVIIGGIEASLRRFTHYDYWKDSLKPSILYESQADMLVYGMGEKPLTEICRMLQRGIPFQNLTNIPQTSVIRHKDEKYATNKKWQTITLASHEECLSDKRKYATNFRYIEEESNSIHAAKLVQAIGDELIIVNPPYPPMTTAEIDAVYDLPFTRLPHPKYRGKEIPAYNMIRHSITMHRGCFGGCAFCTISAHQGKFISSRSEASILREVQHVCDMPDFKGTITDLGGPSANMYMIKGKDQHICEQCKRPSCLHPTVCKNLNTDHSHLLHLYNQVRKDTRVKHCFVGSGIRYDLSMHRTGNKEIDAINREYLETVIRHHVSGRFKVAPEHTSDKVLHLMRKPSFKLFRELTARFNAINNKEHLKQQIIPYFISSHPGCSLEDMVDLAINTKELDFKLEQVQDFTPTPMTLATDMYYSGFHPYSLRKIQSAKTEAEKKRQNIFFFWYKREFKSEIIAILTKLKRTDLVKRLYSNKNKINI</sequence>
<feature type="binding site" evidence="6">
    <location>
        <position position="320"/>
    </location>
    <ligand>
        <name>[4Fe-4S] cluster</name>
        <dbReference type="ChEBI" id="CHEBI:49883"/>
        <note>4Fe-4S-S-AdoMet</note>
    </ligand>
</feature>
<protein>
    <submittedName>
        <fullName evidence="8">YgiQ family radical SAM protein</fullName>
    </submittedName>
</protein>
<dbReference type="InterPro" id="IPR006638">
    <property type="entry name" value="Elp3/MiaA/NifB-like_rSAM"/>
</dbReference>
<dbReference type="PROSITE" id="PS01278">
    <property type="entry name" value="MTTASE_RADICAL"/>
    <property type="match status" value="1"/>
</dbReference>
<dbReference type="GO" id="GO:0051539">
    <property type="term" value="F:4 iron, 4 sulfur cluster binding"/>
    <property type="evidence" value="ECO:0007669"/>
    <property type="project" value="UniProtKB-KW"/>
</dbReference>
<feature type="binding site" evidence="6">
    <location>
        <position position="316"/>
    </location>
    <ligand>
        <name>[4Fe-4S] cluster</name>
        <dbReference type="ChEBI" id="CHEBI:49883"/>
        <note>4Fe-4S-S-AdoMet</note>
    </ligand>
</feature>
<dbReference type="SFLD" id="SFLDG01082">
    <property type="entry name" value="B12-binding_domain_containing"/>
    <property type="match status" value="1"/>
</dbReference>
<keyword evidence="1 6" id="KW-0004">4Fe-4S</keyword>
<dbReference type="GO" id="GO:0003824">
    <property type="term" value="F:catalytic activity"/>
    <property type="evidence" value="ECO:0007669"/>
    <property type="project" value="InterPro"/>
</dbReference>
<dbReference type="SFLD" id="SFLDS00029">
    <property type="entry name" value="Radical_SAM"/>
    <property type="match status" value="1"/>
</dbReference>
<dbReference type="OrthoDB" id="9803479at2"/>
<dbReference type="NCBIfam" id="TIGR03904">
    <property type="entry name" value="SAM_YgiQ"/>
    <property type="match status" value="1"/>
</dbReference>
<dbReference type="EMBL" id="CP032819">
    <property type="protein sequence ID" value="AZS28527.1"/>
    <property type="molecule type" value="Genomic_DNA"/>
</dbReference>
<name>A0A3Q9IQ78_9BACT</name>
<comment type="cofactor">
    <cofactor evidence="6">
        <name>[4Fe-4S] cluster</name>
        <dbReference type="ChEBI" id="CHEBI:49883"/>
    </cofactor>
    <text evidence="6">Binds 1 [4Fe-4S] cluster. The cluster is coordinated with 3 cysteines and an exchangeable S-adenosyl-L-methionine.</text>
</comment>
<dbReference type="Proteomes" id="UP000270673">
    <property type="component" value="Chromosome"/>
</dbReference>
<dbReference type="SMART" id="SM00729">
    <property type="entry name" value="Elp3"/>
    <property type="match status" value="1"/>
</dbReference>
<dbReference type="PROSITE" id="PS51918">
    <property type="entry name" value="RADICAL_SAM"/>
    <property type="match status" value="1"/>
</dbReference>
<dbReference type="SFLD" id="SFLDG01069">
    <property type="entry name" value="UPF0313"/>
    <property type="match status" value="1"/>
</dbReference>
<dbReference type="SUPFAM" id="SSF102114">
    <property type="entry name" value="Radical SAM enzymes"/>
    <property type="match status" value="1"/>
</dbReference>
<keyword evidence="5 6" id="KW-0411">Iron-sulfur</keyword>
<evidence type="ECO:0000313" key="8">
    <source>
        <dbReference type="EMBL" id="AZS28527.1"/>
    </source>
</evidence>
<dbReference type="InterPro" id="IPR022946">
    <property type="entry name" value="UPF0313"/>
</dbReference>
<feature type="domain" description="Radical SAM core" evidence="7">
    <location>
        <begin position="302"/>
        <end position="582"/>
    </location>
</feature>
<organism evidence="8 9">
    <name type="scientific">Butyricimonas faecalis</name>
    <dbReference type="NCBI Taxonomy" id="2093856"/>
    <lineage>
        <taxon>Bacteria</taxon>
        <taxon>Pseudomonadati</taxon>
        <taxon>Bacteroidota</taxon>
        <taxon>Bacteroidia</taxon>
        <taxon>Bacteroidales</taxon>
        <taxon>Odoribacteraceae</taxon>
        <taxon>Butyricimonas</taxon>
    </lineage>
</organism>
<comment type="similarity">
    <text evidence="6">Belongs to the UPF0313 family.</text>
</comment>
<evidence type="ECO:0000256" key="1">
    <source>
        <dbReference type="ARBA" id="ARBA00022485"/>
    </source>
</evidence>
<dbReference type="HAMAP" id="MF_01251">
    <property type="entry name" value="UPF0313"/>
    <property type="match status" value="1"/>
</dbReference>
<dbReference type="InterPro" id="IPR013704">
    <property type="entry name" value="UPF0313_N"/>
</dbReference>
<dbReference type="PANTHER" id="PTHR32331">
    <property type="entry name" value="UPF0313 PROTEIN YGIQ"/>
    <property type="match status" value="1"/>
</dbReference>
<evidence type="ECO:0000256" key="5">
    <source>
        <dbReference type="ARBA" id="ARBA00023014"/>
    </source>
</evidence>